<accession>A0A3P7IFL9</accession>
<dbReference type="Pfam" id="PF00017">
    <property type="entry name" value="SH2"/>
    <property type="match status" value="1"/>
</dbReference>
<sequence length="104" mass="12045">MFSPLLRETGDFLVRASQIGDYYTLVLNVKNGSEIDNLTISVVDDQFTLHYLLAKGNSVKFPTVGHLIKYYKKHRLPNERRLVKAVKRPWWLVHHSSVAYDEVS</sequence>
<dbReference type="InterPro" id="IPR036860">
    <property type="entry name" value="SH2_dom_sf"/>
</dbReference>
<dbReference type="Gene3D" id="3.30.505.10">
    <property type="entry name" value="SH2 domain"/>
    <property type="match status" value="1"/>
</dbReference>
<gene>
    <name evidence="3" type="ORF">SVUK_LOCUS6989</name>
</gene>
<dbReference type="SUPFAM" id="SSF55550">
    <property type="entry name" value="SH2 domain"/>
    <property type="match status" value="1"/>
</dbReference>
<dbReference type="PROSITE" id="PS50001">
    <property type="entry name" value="SH2"/>
    <property type="match status" value="1"/>
</dbReference>
<dbReference type="OrthoDB" id="3256376at2759"/>
<proteinExistence type="predicted"/>
<keyword evidence="1" id="KW-0727">SH2 domain</keyword>
<name>A0A3P7IFL9_STRVU</name>
<dbReference type="Proteomes" id="UP000270094">
    <property type="component" value="Unassembled WGS sequence"/>
</dbReference>
<evidence type="ECO:0000313" key="3">
    <source>
        <dbReference type="EMBL" id="VDM71991.1"/>
    </source>
</evidence>
<dbReference type="EMBL" id="UYYB01023047">
    <property type="protein sequence ID" value="VDM71991.1"/>
    <property type="molecule type" value="Genomic_DNA"/>
</dbReference>
<dbReference type="AlphaFoldDB" id="A0A3P7IFL9"/>
<evidence type="ECO:0000259" key="2">
    <source>
        <dbReference type="PROSITE" id="PS50001"/>
    </source>
</evidence>
<evidence type="ECO:0000256" key="1">
    <source>
        <dbReference type="PROSITE-ProRule" id="PRU00191"/>
    </source>
</evidence>
<reference evidence="3 4" key="1">
    <citation type="submission" date="2018-11" db="EMBL/GenBank/DDBJ databases">
        <authorList>
            <consortium name="Pathogen Informatics"/>
        </authorList>
    </citation>
    <scope>NUCLEOTIDE SEQUENCE [LARGE SCALE GENOMIC DNA]</scope>
</reference>
<organism evidence="3 4">
    <name type="scientific">Strongylus vulgaris</name>
    <name type="common">Blood worm</name>
    <dbReference type="NCBI Taxonomy" id="40348"/>
    <lineage>
        <taxon>Eukaryota</taxon>
        <taxon>Metazoa</taxon>
        <taxon>Ecdysozoa</taxon>
        <taxon>Nematoda</taxon>
        <taxon>Chromadorea</taxon>
        <taxon>Rhabditida</taxon>
        <taxon>Rhabditina</taxon>
        <taxon>Rhabditomorpha</taxon>
        <taxon>Strongyloidea</taxon>
        <taxon>Strongylidae</taxon>
        <taxon>Strongylus</taxon>
    </lineage>
</organism>
<evidence type="ECO:0000313" key="4">
    <source>
        <dbReference type="Proteomes" id="UP000270094"/>
    </source>
</evidence>
<protein>
    <recommendedName>
        <fullName evidence="2">SH2 domain-containing protein</fullName>
    </recommendedName>
</protein>
<feature type="domain" description="SH2" evidence="2">
    <location>
        <begin position="1"/>
        <end position="86"/>
    </location>
</feature>
<dbReference type="InterPro" id="IPR000980">
    <property type="entry name" value="SH2"/>
</dbReference>
<keyword evidence="4" id="KW-1185">Reference proteome</keyword>